<keyword evidence="4" id="KW-1003">Cell membrane</keyword>
<proteinExistence type="predicted"/>
<dbReference type="PROSITE" id="PS50885">
    <property type="entry name" value="HAMP"/>
    <property type="match status" value="1"/>
</dbReference>
<dbReference type="PRINTS" id="PR00344">
    <property type="entry name" value="BCTRLSENSOR"/>
</dbReference>
<evidence type="ECO:0000256" key="11">
    <source>
        <dbReference type="ARBA" id="ARBA00023136"/>
    </source>
</evidence>
<keyword evidence="11 13" id="KW-0472">Membrane</keyword>
<dbReference type="Pfam" id="PF00672">
    <property type="entry name" value="HAMP"/>
    <property type="match status" value="1"/>
</dbReference>
<comment type="subcellular location">
    <subcellularLocation>
        <location evidence="2">Cell membrane</location>
        <topology evidence="2">Multi-pass membrane protein</topology>
    </subcellularLocation>
</comment>
<dbReference type="EMBL" id="WUBI01000001">
    <property type="protein sequence ID" value="MWV42572.1"/>
    <property type="molecule type" value="Genomic_DNA"/>
</dbReference>
<dbReference type="InterPro" id="IPR005467">
    <property type="entry name" value="His_kinase_dom"/>
</dbReference>
<dbReference type="InterPro" id="IPR036890">
    <property type="entry name" value="HATPase_C_sf"/>
</dbReference>
<dbReference type="InterPro" id="IPR050351">
    <property type="entry name" value="BphY/WalK/GraS-like"/>
</dbReference>
<evidence type="ECO:0000256" key="13">
    <source>
        <dbReference type="SAM" id="Phobius"/>
    </source>
</evidence>
<dbReference type="SMART" id="SM00304">
    <property type="entry name" value="HAMP"/>
    <property type="match status" value="1"/>
</dbReference>
<evidence type="ECO:0000256" key="8">
    <source>
        <dbReference type="ARBA" id="ARBA00022777"/>
    </source>
</evidence>
<dbReference type="GO" id="GO:0005524">
    <property type="term" value="F:ATP binding"/>
    <property type="evidence" value="ECO:0007669"/>
    <property type="project" value="UniProtKB-KW"/>
</dbReference>
<feature type="transmembrane region" description="Helical" evidence="13">
    <location>
        <begin position="13"/>
        <end position="36"/>
    </location>
</feature>
<evidence type="ECO:0000259" key="15">
    <source>
        <dbReference type="PROSITE" id="PS50885"/>
    </source>
</evidence>
<dbReference type="PANTHER" id="PTHR45453:SF3">
    <property type="entry name" value="HISTIDINE KINASE"/>
    <property type="match status" value="1"/>
</dbReference>
<dbReference type="Gene3D" id="3.30.565.10">
    <property type="entry name" value="Histidine kinase-like ATPase, C-terminal domain"/>
    <property type="match status" value="1"/>
</dbReference>
<dbReference type="RefSeq" id="WP_160496163.1">
    <property type="nucleotide sequence ID" value="NZ_WUBI01000001.1"/>
</dbReference>
<evidence type="ECO:0000256" key="10">
    <source>
        <dbReference type="ARBA" id="ARBA00023012"/>
    </source>
</evidence>
<dbReference type="InterPro" id="IPR003661">
    <property type="entry name" value="HisK_dim/P_dom"/>
</dbReference>
<dbReference type="InterPro" id="IPR036097">
    <property type="entry name" value="HisK_dim/P_sf"/>
</dbReference>
<comment type="catalytic activity">
    <reaction evidence="1">
        <text>ATP + protein L-histidine = ADP + protein N-phospho-L-histidine.</text>
        <dbReference type="EC" id="2.7.13.3"/>
    </reaction>
</comment>
<evidence type="ECO:0000256" key="12">
    <source>
        <dbReference type="SAM" id="Coils"/>
    </source>
</evidence>
<keyword evidence="10" id="KW-0902">Two-component regulatory system</keyword>
<dbReference type="Proteomes" id="UP000460318">
    <property type="component" value="Unassembled WGS sequence"/>
</dbReference>
<evidence type="ECO:0000256" key="2">
    <source>
        <dbReference type="ARBA" id="ARBA00004651"/>
    </source>
</evidence>
<keyword evidence="5" id="KW-0597">Phosphoprotein</keyword>
<dbReference type="InterPro" id="IPR003660">
    <property type="entry name" value="HAMP_dom"/>
</dbReference>
<dbReference type="GO" id="GO:0016036">
    <property type="term" value="P:cellular response to phosphate starvation"/>
    <property type="evidence" value="ECO:0007669"/>
    <property type="project" value="TreeGrafter"/>
</dbReference>
<evidence type="ECO:0000256" key="9">
    <source>
        <dbReference type="ARBA" id="ARBA00022840"/>
    </source>
</evidence>
<dbReference type="CDD" id="cd00082">
    <property type="entry name" value="HisKA"/>
    <property type="match status" value="1"/>
</dbReference>
<dbReference type="PANTHER" id="PTHR45453">
    <property type="entry name" value="PHOSPHATE REGULON SENSOR PROTEIN PHOR"/>
    <property type="match status" value="1"/>
</dbReference>
<dbReference type="EC" id="2.7.13.3" evidence="3"/>
<sequence>MSIWKKGRLTTKVYWTTAISFLLFVTLFMVLQFIFFKPYSLQVRGSQLEKDFRSMYGQLQEHISSNLSKVSMNRLSEFDSDHYSLSGIVYKQGNDVQVYLGNRPLKTVPIELVDPAKKLSVHLIMANPDDAVTYPRKTIELPSQSKADEQQNKARIRKIVTPIHWYNADAERLNNMLQSKLGDMLQQQLHEGVTTQIFNQGVAGMSENERIWAAIAPLSPDQGQERYLVTVSTLEPVSDAESLLGGFYRYFYIAAVILLLGFAFLFSRMISSPLVQLNTMAKRLARLDFSVRADMKREDEIGELAQTFDYLATELNSTMEELKDANEQLLLDIEKERQLEKLRKRFVASVSHELKTPVSLIQGYAEALRDNVGEGVKRDKYAAVIIHESERMSRLVNDLLDLSQLESGRFRLHFEHVHLRQIIISVLRTLEPMVTGRRLQLNWNIVQNEVDVRSDAQRLQQIFTNILTNAIRHATGDGDIKITVSMTKKRHASTPAQEGVSWVQVLIFNPGRSIPDEHIPHLWDAFYRTDESGSRNDGGNGIGLSIVKNLLELHESKYAIRNVEGGVAVYFTLPLSSLRQ</sequence>
<evidence type="ECO:0000256" key="4">
    <source>
        <dbReference type="ARBA" id="ARBA00022475"/>
    </source>
</evidence>
<dbReference type="PROSITE" id="PS50109">
    <property type="entry name" value="HIS_KIN"/>
    <property type="match status" value="1"/>
</dbReference>
<reference evidence="16 17" key="1">
    <citation type="submission" date="2019-12" db="EMBL/GenBank/DDBJ databases">
        <title>Paenibacillus sp. nov., an endophytic bacterium isolated from the stem of Dendrobium.</title>
        <authorList>
            <person name="Zhao R."/>
        </authorList>
    </citation>
    <scope>NUCLEOTIDE SEQUENCE [LARGE SCALE GENOMIC DNA]</scope>
    <source>
        <strain evidence="16 17">HJL G12</strain>
    </source>
</reference>
<dbReference type="AlphaFoldDB" id="A0A7X3II91"/>
<keyword evidence="17" id="KW-1185">Reference proteome</keyword>
<dbReference type="SUPFAM" id="SSF47384">
    <property type="entry name" value="Homodimeric domain of signal transducing histidine kinase"/>
    <property type="match status" value="1"/>
</dbReference>
<dbReference type="GO" id="GO:0000155">
    <property type="term" value="F:phosphorelay sensor kinase activity"/>
    <property type="evidence" value="ECO:0007669"/>
    <property type="project" value="InterPro"/>
</dbReference>
<keyword evidence="13" id="KW-0812">Transmembrane</keyword>
<dbReference type="SUPFAM" id="SSF158472">
    <property type="entry name" value="HAMP domain-like"/>
    <property type="match status" value="1"/>
</dbReference>
<evidence type="ECO:0000256" key="7">
    <source>
        <dbReference type="ARBA" id="ARBA00022741"/>
    </source>
</evidence>
<dbReference type="Pfam" id="PF00512">
    <property type="entry name" value="HisKA"/>
    <property type="match status" value="1"/>
</dbReference>
<evidence type="ECO:0000256" key="6">
    <source>
        <dbReference type="ARBA" id="ARBA00022679"/>
    </source>
</evidence>
<evidence type="ECO:0000259" key="14">
    <source>
        <dbReference type="PROSITE" id="PS50109"/>
    </source>
</evidence>
<accession>A0A7X3II91</accession>
<dbReference type="Gene3D" id="1.10.287.130">
    <property type="match status" value="1"/>
</dbReference>
<keyword evidence="12" id="KW-0175">Coiled coil</keyword>
<keyword evidence="8" id="KW-0418">Kinase</keyword>
<dbReference type="Gene3D" id="6.10.340.10">
    <property type="match status" value="1"/>
</dbReference>
<evidence type="ECO:0000313" key="17">
    <source>
        <dbReference type="Proteomes" id="UP000460318"/>
    </source>
</evidence>
<keyword evidence="7" id="KW-0547">Nucleotide-binding</keyword>
<evidence type="ECO:0000256" key="1">
    <source>
        <dbReference type="ARBA" id="ARBA00000085"/>
    </source>
</evidence>
<feature type="transmembrane region" description="Helical" evidence="13">
    <location>
        <begin position="250"/>
        <end position="270"/>
    </location>
</feature>
<dbReference type="FunFam" id="1.10.287.130:FF:000001">
    <property type="entry name" value="Two-component sensor histidine kinase"/>
    <property type="match status" value="1"/>
</dbReference>
<evidence type="ECO:0000256" key="3">
    <source>
        <dbReference type="ARBA" id="ARBA00012438"/>
    </source>
</evidence>
<feature type="coiled-coil region" evidence="12">
    <location>
        <begin position="312"/>
        <end position="339"/>
    </location>
</feature>
<evidence type="ECO:0000313" key="16">
    <source>
        <dbReference type="EMBL" id="MWV42572.1"/>
    </source>
</evidence>
<name>A0A7X3II91_9BACL</name>
<keyword evidence="6" id="KW-0808">Transferase</keyword>
<dbReference type="InterPro" id="IPR004358">
    <property type="entry name" value="Sig_transdc_His_kin-like_C"/>
</dbReference>
<feature type="domain" description="HAMP" evidence="15">
    <location>
        <begin position="268"/>
        <end position="320"/>
    </location>
</feature>
<comment type="caution">
    <text evidence="16">The sequence shown here is derived from an EMBL/GenBank/DDBJ whole genome shotgun (WGS) entry which is preliminary data.</text>
</comment>
<feature type="domain" description="Histidine kinase" evidence="14">
    <location>
        <begin position="349"/>
        <end position="577"/>
    </location>
</feature>
<keyword evidence="13" id="KW-1133">Transmembrane helix</keyword>
<dbReference type="CDD" id="cd06225">
    <property type="entry name" value="HAMP"/>
    <property type="match status" value="1"/>
</dbReference>
<evidence type="ECO:0000256" key="5">
    <source>
        <dbReference type="ARBA" id="ARBA00022553"/>
    </source>
</evidence>
<protein>
    <recommendedName>
        <fullName evidence="3">histidine kinase</fullName>
        <ecNumber evidence="3">2.7.13.3</ecNumber>
    </recommendedName>
</protein>
<dbReference type="InterPro" id="IPR003594">
    <property type="entry name" value="HATPase_dom"/>
</dbReference>
<gene>
    <name evidence="16" type="ORF">GRF59_02935</name>
</gene>
<dbReference type="SMART" id="SM00388">
    <property type="entry name" value="HisKA"/>
    <property type="match status" value="1"/>
</dbReference>
<dbReference type="GO" id="GO:0005886">
    <property type="term" value="C:plasma membrane"/>
    <property type="evidence" value="ECO:0007669"/>
    <property type="project" value="UniProtKB-SubCell"/>
</dbReference>
<keyword evidence="9" id="KW-0067">ATP-binding</keyword>
<dbReference type="SMART" id="SM00387">
    <property type="entry name" value="HATPase_c"/>
    <property type="match status" value="1"/>
</dbReference>
<dbReference type="GO" id="GO:0004721">
    <property type="term" value="F:phosphoprotein phosphatase activity"/>
    <property type="evidence" value="ECO:0007669"/>
    <property type="project" value="TreeGrafter"/>
</dbReference>
<organism evidence="16 17">
    <name type="scientific">Paenibacillus dendrobii</name>
    <dbReference type="NCBI Taxonomy" id="2691084"/>
    <lineage>
        <taxon>Bacteria</taxon>
        <taxon>Bacillati</taxon>
        <taxon>Bacillota</taxon>
        <taxon>Bacilli</taxon>
        <taxon>Bacillales</taxon>
        <taxon>Paenibacillaceae</taxon>
        <taxon>Paenibacillus</taxon>
    </lineage>
</organism>
<dbReference type="Pfam" id="PF02518">
    <property type="entry name" value="HATPase_c"/>
    <property type="match status" value="1"/>
</dbReference>
<dbReference type="SUPFAM" id="SSF55874">
    <property type="entry name" value="ATPase domain of HSP90 chaperone/DNA topoisomerase II/histidine kinase"/>
    <property type="match status" value="1"/>
</dbReference>